<comment type="caution">
    <text evidence="4">Lacks conserved residue(s) required for the propagation of feature annotation.</text>
</comment>
<name>A0A239K1U5_9FIRM</name>
<dbReference type="EC" id="2.3.1.286" evidence="1"/>
<protein>
    <recommendedName>
        <fullName evidence="1">protein acetyllysine N-acetyltransferase</fullName>
        <ecNumber evidence="1">2.3.1.286</ecNumber>
    </recommendedName>
</protein>
<dbReference type="Gene3D" id="3.40.50.1220">
    <property type="entry name" value="TPP-binding domain"/>
    <property type="match status" value="1"/>
</dbReference>
<evidence type="ECO:0000313" key="7">
    <source>
        <dbReference type="Proteomes" id="UP000198304"/>
    </source>
</evidence>
<dbReference type="InterPro" id="IPR003000">
    <property type="entry name" value="Sirtuin"/>
</dbReference>
<dbReference type="PANTHER" id="PTHR11085:SF10">
    <property type="entry name" value="NAD-DEPENDENT PROTEIN DEACYLASE SIRTUIN-5, MITOCHONDRIAL-RELATED"/>
    <property type="match status" value="1"/>
</dbReference>
<dbReference type="OrthoDB" id="9800582at2"/>
<feature type="domain" description="Deacetylase sirtuin-type" evidence="5">
    <location>
        <begin position="1"/>
        <end position="240"/>
    </location>
</feature>
<keyword evidence="3" id="KW-0520">NAD</keyword>
<dbReference type="InterPro" id="IPR029035">
    <property type="entry name" value="DHS-like_NAD/FAD-binding_dom"/>
</dbReference>
<reference evidence="6 7" key="1">
    <citation type="submission" date="2017-06" db="EMBL/GenBank/DDBJ databases">
        <authorList>
            <person name="Kim H.J."/>
            <person name="Triplett B.A."/>
        </authorList>
    </citation>
    <scope>NUCLEOTIDE SEQUENCE [LARGE SCALE GENOMIC DNA]</scope>
    <source>
        <strain evidence="6 7">SCA</strain>
    </source>
</reference>
<gene>
    <name evidence="6" type="ORF">SAMN05446037_10421</name>
</gene>
<dbReference type="PANTHER" id="PTHR11085">
    <property type="entry name" value="NAD-DEPENDENT PROTEIN DEACYLASE SIRTUIN-5, MITOCHONDRIAL-RELATED"/>
    <property type="match status" value="1"/>
</dbReference>
<accession>A0A239K1U5</accession>
<sequence>MRNKIMELANLIKSAKHVVVLTGAGMDTESNIPDFRSENGWWKNIDPRQVASIDTFYENYPLFHEFYSMRLKLLEDCKPHEGHYILAELEEKGLINTILTQNVSRLQAIAGSKKIYELHGNIRTFRCNHCNHPTDPIEYLEKKNCKHCGKKALRPNVTLFGEILPRNAWDQTIIEVEKSDVFIAIGTSLEVSPVNQIPKLSKGKTVYINDEIGEKGYDFDLVVKGKAKKVLRELHNLLKG</sequence>
<dbReference type="InterPro" id="IPR026590">
    <property type="entry name" value="Ssirtuin_cat_dom"/>
</dbReference>
<evidence type="ECO:0000256" key="2">
    <source>
        <dbReference type="ARBA" id="ARBA00022679"/>
    </source>
</evidence>
<evidence type="ECO:0000313" key="6">
    <source>
        <dbReference type="EMBL" id="SNT12035.1"/>
    </source>
</evidence>
<organism evidence="6 7">
    <name type="scientific">Anaerovirgula multivorans</name>
    <dbReference type="NCBI Taxonomy" id="312168"/>
    <lineage>
        <taxon>Bacteria</taxon>
        <taxon>Bacillati</taxon>
        <taxon>Bacillota</taxon>
        <taxon>Clostridia</taxon>
        <taxon>Peptostreptococcales</taxon>
        <taxon>Natronincolaceae</taxon>
        <taxon>Anaerovirgula</taxon>
    </lineage>
</organism>
<proteinExistence type="predicted"/>
<dbReference type="PROSITE" id="PS50305">
    <property type="entry name" value="SIRTUIN"/>
    <property type="match status" value="1"/>
</dbReference>
<dbReference type="SUPFAM" id="SSF52467">
    <property type="entry name" value="DHS-like NAD/FAD-binding domain"/>
    <property type="match status" value="1"/>
</dbReference>
<evidence type="ECO:0000256" key="3">
    <source>
        <dbReference type="ARBA" id="ARBA00023027"/>
    </source>
</evidence>
<keyword evidence="2" id="KW-0808">Transferase</keyword>
<dbReference type="AlphaFoldDB" id="A0A239K1U5"/>
<evidence type="ECO:0000256" key="1">
    <source>
        <dbReference type="ARBA" id="ARBA00012928"/>
    </source>
</evidence>
<dbReference type="InterPro" id="IPR026591">
    <property type="entry name" value="Sirtuin_cat_small_dom_sf"/>
</dbReference>
<dbReference type="GO" id="GO:0017136">
    <property type="term" value="F:histone deacetylase activity, NAD-dependent"/>
    <property type="evidence" value="ECO:0007669"/>
    <property type="project" value="TreeGrafter"/>
</dbReference>
<dbReference type="Proteomes" id="UP000198304">
    <property type="component" value="Unassembled WGS sequence"/>
</dbReference>
<dbReference type="Gene3D" id="3.30.1600.10">
    <property type="entry name" value="SIR2/SIRT2 'Small Domain"/>
    <property type="match status" value="1"/>
</dbReference>
<evidence type="ECO:0000259" key="5">
    <source>
        <dbReference type="PROSITE" id="PS50305"/>
    </source>
</evidence>
<evidence type="ECO:0000256" key="4">
    <source>
        <dbReference type="PROSITE-ProRule" id="PRU00236"/>
    </source>
</evidence>
<dbReference type="Pfam" id="PF02146">
    <property type="entry name" value="SIR2"/>
    <property type="match status" value="1"/>
</dbReference>
<dbReference type="InterPro" id="IPR050134">
    <property type="entry name" value="NAD-dep_sirtuin_deacylases"/>
</dbReference>
<dbReference type="EMBL" id="FZOJ01000042">
    <property type="protein sequence ID" value="SNT12035.1"/>
    <property type="molecule type" value="Genomic_DNA"/>
</dbReference>
<dbReference type="GO" id="GO:0070403">
    <property type="term" value="F:NAD+ binding"/>
    <property type="evidence" value="ECO:0007669"/>
    <property type="project" value="InterPro"/>
</dbReference>
<keyword evidence="7" id="KW-1185">Reference proteome</keyword>
<dbReference type="RefSeq" id="WP_089285201.1">
    <property type="nucleotide sequence ID" value="NZ_FZOJ01000042.1"/>
</dbReference>